<comment type="caution">
    <text evidence="2">The sequence shown here is derived from an EMBL/GenBank/DDBJ whole genome shotgun (WGS) entry which is preliminary data.</text>
</comment>
<evidence type="ECO:0008006" key="4">
    <source>
        <dbReference type="Google" id="ProtNLM"/>
    </source>
</evidence>
<dbReference type="RefSeq" id="WP_188216608.1">
    <property type="nucleotide sequence ID" value="NZ_BAABGH010000007.1"/>
</dbReference>
<evidence type="ECO:0000313" key="2">
    <source>
        <dbReference type="EMBL" id="MBD0836120.1"/>
    </source>
</evidence>
<feature type="transmembrane region" description="Helical" evidence="1">
    <location>
        <begin position="130"/>
        <end position="147"/>
    </location>
</feature>
<feature type="transmembrane region" description="Helical" evidence="1">
    <location>
        <begin position="33"/>
        <end position="58"/>
    </location>
</feature>
<gene>
    <name evidence="2" type="ORF">ICJ84_11780</name>
</gene>
<evidence type="ECO:0000256" key="1">
    <source>
        <dbReference type="SAM" id="Phobius"/>
    </source>
</evidence>
<dbReference type="EMBL" id="JACVXC010000004">
    <property type="protein sequence ID" value="MBD0836120.1"/>
    <property type="molecule type" value="Genomic_DNA"/>
</dbReference>
<feature type="transmembrane region" description="Helical" evidence="1">
    <location>
        <begin position="91"/>
        <end position="109"/>
    </location>
</feature>
<keyword evidence="1" id="KW-0472">Membrane</keyword>
<keyword evidence="1" id="KW-1133">Transmembrane helix</keyword>
<accession>A0A8J6QGF0</accession>
<reference evidence="2" key="2">
    <citation type="submission" date="2020-09" db="EMBL/GenBank/DDBJ databases">
        <authorList>
            <person name="Wu Z."/>
        </authorList>
    </citation>
    <scope>NUCLEOTIDE SEQUENCE</scope>
    <source>
        <strain evidence="2">SC17</strain>
    </source>
</reference>
<keyword evidence="3" id="KW-1185">Reference proteome</keyword>
<reference evidence="2" key="1">
    <citation type="journal article" date="2013" name="Int. J. Syst. Evol. Microbiol.">
        <title>Aestuariibaculum suncheonense gen. nov., sp. nov., a marine bacterium of the family Flavobacteriaceae isolated from a tidal flat and emended descriptions of the genera Gaetbulibacter and Tamlana.</title>
        <authorList>
            <person name="Jeong S.H."/>
            <person name="Park M.S."/>
            <person name="Jin H.M."/>
            <person name="Lee K."/>
            <person name="Park W."/>
            <person name="Jeon C.O."/>
        </authorList>
    </citation>
    <scope>NUCLEOTIDE SEQUENCE</scope>
    <source>
        <strain evidence="2">SC17</strain>
    </source>
</reference>
<dbReference type="Proteomes" id="UP000602057">
    <property type="component" value="Unassembled WGS sequence"/>
</dbReference>
<proteinExistence type="predicted"/>
<dbReference type="AlphaFoldDB" id="A0A8J6QGF0"/>
<name>A0A8J6QGF0_9FLAO</name>
<keyword evidence="1" id="KW-0812">Transmembrane</keyword>
<organism evidence="2 3">
    <name type="scientific">Aestuariibaculum suncheonense</name>
    <dbReference type="NCBI Taxonomy" id="1028745"/>
    <lineage>
        <taxon>Bacteria</taxon>
        <taxon>Pseudomonadati</taxon>
        <taxon>Bacteroidota</taxon>
        <taxon>Flavobacteriia</taxon>
        <taxon>Flavobacteriales</taxon>
        <taxon>Flavobacteriaceae</taxon>
    </lineage>
</organism>
<protein>
    <recommendedName>
        <fullName evidence="4">Glycerophosphoryl diester phosphodiesterase membrane domain-containing protein</fullName>
    </recommendedName>
</protein>
<evidence type="ECO:0000313" key="3">
    <source>
        <dbReference type="Proteomes" id="UP000602057"/>
    </source>
</evidence>
<feature type="transmembrane region" description="Helical" evidence="1">
    <location>
        <begin position="193"/>
        <end position="226"/>
    </location>
</feature>
<feature type="transmembrane region" description="Helical" evidence="1">
    <location>
        <begin position="153"/>
        <end position="172"/>
    </location>
</feature>
<sequence>MNTITTLSEKIAQAKDLDFGDIIDKMINLFKKVWLKGSLVVILITVFAIVLALVFQAIGLGSNTMFFNEGFVIDDFVKVYYVNLVYSLPQSMLVSTITIGLLAGFYRICEQELSGSTQNNDFFYFLSKEYFSKVFMLGILFTAIAFLAQALLFVPYIFAFIPLSYFSVVFANNPHLNEYDIVKASFAIGTKKWLISFGVMFVAGVLGCLGFIGCGIGVIFTISIVYLPAFLIYRESIGVVAHSEIDQIGETGY</sequence>